<reference evidence="3 4" key="1">
    <citation type="submission" date="2018-09" db="EMBL/GenBank/DDBJ databases">
        <title>Murine metabolic-syndrome-specific gut microbial biobank.</title>
        <authorList>
            <person name="Liu C."/>
        </authorList>
    </citation>
    <scope>NUCLEOTIDE SEQUENCE [LARGE SCALE GENOMIC DNA]</scope>
    <source>
        <strain evidence="3 4">0.1xD8-82</strain>
    </source>
</reference>
<dbReference type="EMBL" id="RAYQ01000021">
    <property type="protein sequence ID" value="RKI89567.1"/>
    <property type="molecule type" value="Genomic_DNA"/>
</dbReference>
<keyword evidence="4" id="KW-1185">Reference proteome</keyword>
<dbReference type="PROSITE" id="PS51736">
    <property type="entry name" value="RECOMBINASES_3"/>
    <property type="match status" value="1"/>
</dbReference>
<dbReference type="Gene3D" id="3.90.1750.20">
    <property type="entry name" value="Putative Large Serine Recombinase, Chain B, Domain 2"/>
    <property type="match status" value="1"/>
</dbReference>
<dbReference type="AlphaFoldDB" id="A0A3A9ADU2"/>
<dbReference type="Gene3D" id="3.40.50.1390">
    <property type="entry name" value="Resolvase, N-terminal catalytic domain"/>
    <property type="match status" value="1"/>
</dbReference>
<dbReference type="SMART" id="SM00857">
    <property type="entry name" value="Resolvase"/>
    <property type="match status" value="1"/>
</dbReference>
<evidence type="ECO:0000259" key="1">
    <source>
        <dbReference type="PROSITE" id="PS51736"/>
    </source>
</evidence>
<dbReference type="GO" id="GO:0000150">
    <property type="term" value="F:DNA strand exchange activity"/>
    <property type="evidence" value="ECO:0007669"/>
    <property type="project" value="InterPro"/>
</dbReference>
<dbReference type="Pfam" id="PF13408">
    <property type="entry name" value="Zn_ribbon_recom"/>
    <property type="match status" value="1"/>
</dbReference>
<name>A0A3A9ADU2_9FIRM</name>
<accession>A0A3A9ADU2</accession>
<protein>
    <recommendedName>
        <fullName evidence="5">Recombinase</fullName>
    </recommendedName>
</protein>
<feature type="domain" description="Recombinase" evidence="2">
    <location>
        <begin position="153"/>
        <end position="296"/>
    </location>
</feature>
<dbReference type="PANTHER" id="PTHR30461">
    <property type="entry name" value="DNA-INVERTASE FROM LAMBDOID PROPHAGE"/>
    <property type="match status" value="1"/>
</dbReference>
<dbReference type="Pfam" id="PF00239">
    <property type="entry name" value="Resolvase"/>
    <property type="match status" value="1"/>
</dbReference>
<evidence type="ECO:0000313" key="4">
    <source>
        <dbReference type="Proteomes" id="UP000280696"/>
    </source>
</evidence>
<dbReference type="InterPro" id="IPR025827">
    <property type="entry name" value="Zn_ribbon_recom_dom"/>
</dbReference>
<dbReference type="InterPro" id="IPR038109">
    <property type="entry name" value="DNA_bind_recomb_sf"/>
</dbReference>
<dbReference type="GO" id="GO:0003677">
    <property type="term" value="F:DNA binding"/>
    <property type="evidence" value="ECO:0007669"/>
    <property type="project" value="InterPro"/>
</dbReference>
<organism evidence="3 4">
    <name type="scientific">Parablautia intestinalis</name>
    <dbReference type="NCBI Taxonomy" id="2320100"/>
    <lineage>
        <taxon>Bacteria</taxon>
        <taxon>Bacillati</taxon>
        <taxon>Bacillota</taxon>
        <taxon>Clostridia</taxon>
        <taxon>Lachnospirales</taxon>
        <taxon>Lachnospiraceae</taxon>
        <taxon>Parablautia</taxon>
    </lineage>
</organism>
<gene>
    <name evidence="3" type="ORF">D7V94_17510</name>
</gene>
<sequence length="624" mass="72035">MNAGYVRLSRDDDKRNYTSIENQKLIITQFAAENNLIIDRWYEDDGISGYKFDRPGFHQLMADLDKDIDQVLVKDFSRLGRHNARVLLLLDEFQERGKRLIVIDDHYDSMQTEDDTIGIKTWYNEKYVKDTSQKIKRAIGARQKAGTLMIRPPFGYTRSHKDKSEIEIVPEEANYIKTIYSLYLQGSGYRMIAGYLTGNQIPTPSMARHAQDFAKGVISKHKIAIQWSDSMVRDILGNDFYTGTLRLQKRARSTVHGKDKRVPKSKQYVFENHHPAIVDKASFDLVQELKKKRIKSNYRSSHAQPAQPELSSPFGSCLFCKDCGSRLTPIRRPASGRERKYYICTTYNTKGRLHCSKAHLIEEETLMNDLIAYMKLCRNSLCKDITAYNLECTGDEKKTSVRKQTELQSRIDVLKKQMQILFTQKIRDLANAHGCEKVINESYDAMQKEILTQICESEKQLKTLRNSILTDTDKKERSQSALQITDRIIEMKTLDRRDIEILVKKITVDKDGLPEIELRYGLSHLIPCSPSCHLNRQENEIIYQCMNLILQSDRDYTSARYLSRALTDIHYPKSAKGVLPYIGLMLKAGILSQGSSPQKPYIINKNRFEIKKVMDTFIKNCCLV</sequence>
<dbReference type="RefSeq" id="WP_120471603.1">
    <property type="nucleotide sequence ID" value="NZ_RAYQ01000021.1"/>
</dbReference>
<dbReference type="InterPro" id="IPR036162">
    <property type="entry name" value="Resolvase-like_N_sf"/>
</dbReference>
<evidence type="ECO:0000313" key="3">
    <source>
        <dbReference type="EMBL" id="RKI89567.1"/>
    </source>
</evidence>
<dbReference type="Proteomes" id="UP000280696">
    <property type="component" value="Unassembled WGS sequence"/>
</dbReference>
<dbReference type="PANTHER" id="PTHR30461:SF23">
    <property type="entry name" value="DNA RECOMBINASE-RELATED"/>
    <property type="match status" value="1"/>
</dbReference>
<dbReference type="PROSITE" id="PS51737">
    <property type="entry name" value="RECOMBINASE_DNA_BIND"/>
    <property type="match status" value="1"/>
</dbReference>
<dbReference type="InterPro" id="IPR006119">
    <property type="entry name" value="Resolv_N"/>
</dbReference>
<dbReference type="Pfam" id="PF07508">
    <property type="entry name" value="Recombinase"/>
    <property type="match status" value="1"/>
</dbReference>
<dbReference type="SUPFAM" id="SSF53041">
    <property type="entry name" value="Resolvase-like"/>
    <property type="match status" value="1"/>
</dbReference>
<comment type="caution">
    <text evidence="3">The sequence shown here is derived from an EMBL/GenBank/DDBJ whole genome shotgun (WGS) entry which is preliminary data.</text>
</comment>
<dbReference type="InterPro" id="IPR011109">
    <property type="entry name" value="DNA_bind_recombinase_dom"/>
</dbReference>
<dbReference type="OrthoDB" id="9804620at2"/>
<feature type="domain" description="Resolvase/invertase-type recombinase catalytic" evidence="1">
    <location>
        <begin position="1"/>
        <end position="146"/>
    </location>
</feature>
<proteinExistence type="predicted"/>
<evidence type="ECO:0008006" key="5">
    <source>
        <dbReference type="Google" id="ProtNLM"/>
    </source>
</evidence>
<dbReference type="InterPro" id="IPR050639">
    <property type="entry name" value="SSR_resolvase"/>
</dbReference>
<evidence type="ECO:0000259" key="2">
    <source>
        <dbReference type="PROSITE" id="PS51737"/>
    </source>
</evidence>